<name>A0ACC6UYU2_9CREN</name>
<accession>A0ACC6UYU2</accession>
<evidence type="ECO:0000313" key="1">
    <source>
        <dbReference type="EMBL" id="MFB6489930.1"/>
    </source>
</evidence>
<dbReference type="Proteomes" id="UP000033636">
    <property type="component" value="Unassembled WGS sequence"/>
</dbReference>
<protein>
    <submittedName>
        <fullName evidence="1">Threonine ammonia-lyase</fullName>
        <ecNumber evidence="1">4.3.1.19</ecNumber>
    </submittedName>
</protein>
<comment type="caution">
    <text evidence="1">The sequence shown here is derived from an EMBL/GenBank/DDBJ whole genome shotgun (WGS) entry which is preliminary data.</text>
</comment>
<dbReference type="EMBL" id="JZWT02000003">
    <property type="protein sequence ID" value="MFB6489930.1"/>
    <property type="molecule type" value="Genomic_DNA"/>
</dbReference>
<sequence>MEPPLEEALEVIRAQQRSGKIHRTPLLRSETLSRLTGGDVYLKLEALQKTGSFKIRGAYYAMYKYIGEGYRRFITASAGNHAQGVAYAAQLHGVRATVVMPVTTPWLKVKKTRDYGAEVVLAGESYYEAEKKALELAGGSGAKFLHAYNDIYVIAGQGTIGVEILEDLADVDVVVVPVGGGGLISGIAYAVKRVRPNAKVIGVQAEGAPGVYLSRKEGKIITLDKVDTIADGIAVKRPSELTMEFINKFVDDVVLVDDNEIADAIYLLLERTRVVAEGAGAASAAALMAGKIDVKGRRAVAVVSGGNIDATMLIRVLNKAMARQRRIAKFVVEVPDRPGTLAAAAAALASHNINIIDVYHERYDPRQRPNYVEIVFVTEVPGDLDVDAVVKELDARGLKIRHVN</sequence>
<reference evidence="1" key="1">
    <citation type="submission" date="2024-07" db="EMBL/GenBank/DDBJ databases">
        <title>Metagenome and Metagenome-Assembled Genomes of Archaea from a hot spring from the geothermal field of Los Azufres, Mexico.</title>
        <authorList>
            <person name="Marin-Paredes R."/>
            <person name="Martinez-Romero E."/>
            <person name="Servin-Garciduenas L.E."/>
        </authorList>
    </citation>
    <scope>NUCLEOTIDE SEQUENCE</scope>
</reference>
<keyword evidence="1" id="KW-0456">Lyase</keyword>
<gene>
    <name evidence="1" type="primary">ilvA</name>
    <name evidence="1" type="ORF">TU35_001570</name>
</gene>
<evidence type="ECO:0000313" key="2">
    <source>
        <dbReference type="Proteomes" id="UP000033636"/>
    </source>
</evidence>
<organism evidence="1 2">
    <name type="scientific">Thermoproteus sp. AZ2</name>
    <dbReference type="NCBI Taxonomy" id="1609232"/>
    <lineage>
        <taxon>Archaea</taxon>
        <taxon>Thermoproteota</taxon>
        <taxon>Thermoprotei</taxon>
        <taxon>Thermoproteales</taxon>
        <taxon>Thermoproteaceae</taxon>
        <taxon>Thermoproteus</taxon>
    </lineage>
</organism>
<dbReference type="EC" id="4.3.1.19" evidence="1"/>
<proteinExistence type="predicted"/>